<evidence type="ECO:0000256" key="1">
    <source>
        <dbReference type="SAM" id="Phobius"/>
    </source>
</evidence>
<evidence type="ECO:0000313" key="3">
    <source>
        <dbReference type="Proteomes" id="UP000007878"/>
    </source>
</evidence>
<gene>
    <name evidence="2" type="ORF">RCA_01795</name>
</gene>
<organism evidence="2 3">
    <name type="scientific">Rickettsia canadensis str. CA410</name>
    <dbReference type="NCBI Taxonomy" id="1105107"/>
    <lineage>
        <taxon>Bacteria</taxon>
        <taxon>Pseudomonadati</taxon>
        <taxon>Pseudomonadota</taxon>
        <taxon>Alphaproteobacteria</taxon>
        <taxon>Rickettsiales</taxon>
        <taxon>Rickettsiaceae</taxon>
        <taxon>Rickettsieae</taxon>
        <taxon>Rickettsia</taxon>
        <taxon>belli group</taxon>
    </lineage>
</organism>
<sequence>MLSPIGVEPNSDAINCSRTRPNMREINVQKATMTPERNNVTVYFCVLFLKSILLHGYHIIIASDCREYGKARGNKNMLYKLAFFTGLLRE</sequence>
<evidence type="ECO:0000313" key="2">
    <source>
        <dbReference type="EMBL" id="AFB20934.1"/>
    </source>
</evidence>
<reference evidence="3" key="1">
    <citation type="submission" date="2012-02" db="EMBL/GenBank/DDBJ databases">
        <title>Complete genome sequence of Rickettsia parkeri strain Portsmouth.</title>
        <authorList>
            <person name="Johnson S.L."/>
            <person name="Munk A.C."/>
            <person name="Han S."/>
            <person name="Bruce D.C."/>
            <person name="Dasch G.A."/>
        </authorList>
    </citation>
    <scope>NUCLEOTIDE SEQUENCE [LARGE SCALE GENOMIC DNA]</scope>
    <source>
        <strain evidence="3">CA410</strain>
    </source>
</reference>
<dbReference type="Proteomes" id="UP000007878">
    <property type="component" value="Chromosome"/>
</dbReference>
<keyword evidence="1" id="KW-1133">Transmembrane helix</keyword>
<accession>A0ABN4AAK7</accession>
<proteinExistence type="predicted"/>
<feature type="transmembrane region" description="Helical" evidence="1">
    <location>
        <begin position="40"/>
        <end position="62"/>
    </location>
</feature>
<keyword evidence="1" id="KW-0812">Transmembrane</keyword>
<keyword evidence="3" id="KW-1185">Reference proteome</keyword>
<protein>
    <submittedName>
        <fullName evidence="2">Uncharacterized protein</fullName>
    </submittedName>
</protein>
<name>A0ABN4AAK7_RICCA</name>
<dbReference type="EMBL" id="CP003304">
    <property type="protein sequence ID" value="AFB20934.1"/>
    <property type="molecule type" value="Genomic_DNA"/>
</dbReference>
<keyword evidence="1" id="KW-0472">Membrane</keyword>